<comment type="subcellular location">
    <subcellularLocation>
        <location evidence="1">Membrane</location>
    </subcellularLocation>
</comment>
<comment type="caution">
    <text evidence="7">The sequence shown here is derived from an EMBL/GenBank/DDBJ whole genome shotgun (WGS) entry which is preliminary data.</text>
</comment>
<evidence type="ECO:0000256" key="6">
    <source>
        <dbReference type="SAM" id="Phobius"/>
    </source>
</evidence>
<evidence type="ECO:0000256" key="5">
    <source>
        <dbReference type="ARBA" id="ARBA00023136"/>
    </source>
</evidence>
<evidence type="ECO:0000313" key="7">
    <source>
        <dbReference type="EMBL" id="MFC7315644.1"/>
    </source>
</evidence>
<protein>
    <submittedName>
        <fullName evidence="7">FUN14 domain-containing protein</fullName>
    </submittedName>
</protein>
<dbReference type="PANTHER" id="PTHR21346:SF10">
    <property type="entry name" value="TRANSMEMBRANE PROTEIN"/>
    <property type="match status" value="1"/>
</dbReference>
<dbReference type="RefSeq" id="WP_276305047.1">
    <property type="nucleotide sequence ID" value="NZ_CP119992.1"/>
</dbReference>
<comment type="similarity">
    <text evidence="2">Belongs to the FUN14 family.</text>
</comment>
<evidence type="ECO:0000256" key="3">
    <source>
        <dbReference type="ARBA" id="ARBA00022692"/>
    </source>
</evidence>
<name>A0ABD6A4V9_9EURY</name>
<evidence type="ECO:0000313" key="8">
    <source>
        <dbReference type="Proteomes" id="UP001596547"/>
    </source>
</evidence>
<organism evidence="7 8">
    <name type="scientific">Halomarina halobia</name>
    <dbReference type="NCBI Taxonomy" id="3033386"/>
    <lineage>
        <taxon>Archaea</taxon>
        <taxon>Methanobacteriati</taxon>
        <taxon>Methanobacteriota</taxon>
        <taxon>Stenosarchaea group</taxon>
        <taxon>Halobacteria</taxon>
        <taxon>Halobacteriales</taxon>
        <taxon>Natronomonadaceae</taxon>
        <taxon>Halomarina</taxon>
    </lineage>
</organism>
<gene>
    <name evidence="7" type="ORF">ACFQPE_02385</name>
</gene>
<dbReference type="Pfam" id="PF04930">
    <property type="entry name" value="FUN14"/>
    <property type="match status" value="1"/>
</dbReference>
<accession>A0ABD6A4V9</accession>
<evidence type="ECO:0000256" key="2">
    <source>
        <dbReference type="ARBA" id="ARBA00009160"/>
    </source>
</evidence>
<keyword evidence="5 6" id="KW-0472">Membrane</keyword>
<reference evidence="7 8" key="1">
    <citation type="journal article" date="2019" name="Int. J. Syst. Evol. Microbiol.">
        <title>The Global Catalogue of Microorganisms (GCM) 10K type strain sequencing project: providing services to taxonomists for standard genome sequencing and annotation.</title>
        <authorList>
            <consortium name="The Broad Institute Genomics Platform"/>
            <consortium name="The Broad Institute Genome Sequencing Center for Infectious Disease"/>
            <person name="Wu L."/>
            <person name="Ma J."/>
        </authorList>
    </citation>
    <scope>NUCLEOTIDE SEQUENCE [LARGE SCALE GENOMIC DNA]</scope>
    <source>
        <strain evidence="7 8">PSR21</strain>
    </source>
</reference>
<dbReference type="Proteomes" id="UP001596547">
    <property type="component" value="Unassembled WGS sequence"/>
</dbReference>
<evidence type="ECO:0000256" key="1">
    <source>
        <dbReference type="ARBA" id="ARBA00004370"/>
    </source>
</evidence>
<evidence type="ECO:0000256" key="4">
    <source>
        <dbReference type="ARBA" id="ARBA00022989"/>
    </source>
</evidence>
<sequence>MNIDVAQLGLDLGTGGVVGAVTGFAAKKVAKFVAVLVGVQLALFKYLESQRILVVDWERLSAGLLEAGGAASSSTPPSWVTSLLSTASVSGGFAAGFFVGFRAG</sequence>
<dbReference type="GO" id="GO:0016020">
    <property type="term" value="C:membrane"/>
    <property type="evidence" value="ECO:0007669"/>
    <property type="project" value="UniProtKB-SubCell"/>
</dbReference>
<keyword evidence="8" id="KW-1185">Reference proteome</keyword>
<dbReference type="GeneID" id="79314616"/>
<dbReference type="InterPro" id="IPR007014">
    <property type="entry name" value="FUN14"/>
</dbReference>
<dbReference type="EMBL" id="JBHTBF010000001">
    <property type="protein sequence ID" value="MFC7315644.1"/>
    <property type="molecule type" value="Genomic_DNA"/>
</dbReference>
<keyword evidence="4 6" id="KW-1133">Transmembrane helix</keyword>
<dbReference type="AlphaFoldDB" id="A0ABD6A4V9"/>
<dbReference type="PANTHER" id="PTHR21346">
    <property type="entry name" value="FUN14 DOMAIN CONTAINING"/>
    <property type="match status" value="1"/>
</dbReference>
<feature type="transmembrane region" description="Helical" evidence="6">
    <location>
        <begin position="79"/>
        <end position="101"/>
    </location>
</feature>
<keyword evidence="3 6" id="KW-0812">Transmembrane</keyword>
<proteinExistence type="inferred from homology"/>